<dbReference type="Proteomes" id="UP001234297">
    <property type="component" value="Chromosome 4"/>
</dbReference>
<gene>
    <name evidence="1" type="ORF">MRB53_013074</name>
</gene>
<evidence type="ECO:0000313" key="2">
    <source>
        <dbReference type="Proteomes" id="UP001234297"/>
    </source>
</evidence>
<accession>A0ACC2K7H1</accession>
<organism evidence="1 2">
    <name type="scientific">Persea americana</name>
    <name type="common">Avocado</name>
    <dbReference type="NCBI Taxonomy" id="3435"/>
    <lineage>
        <taxon>Eukaryota</taxon>
        <taxon>Viridiplantae</taxon>
        <taxon>Streptophyta</taxon>
        <taxon>Embryophyta</taxon>
        <taxon>Tracheophyta</taxon>
        <taxon>Spermatophyta</taxon>
        <taxon>Magnoliopsida</taxon>
        <taxon>Magnoliidae</taxon>
        <taxon>Laurales</taxon>
        <taxon>Lauraceae</taxon>
        <taxon>Persea</taxon>
    </lineage>
</organism>
<name>A0ACC2K7H1_PERAE</name>
<protein>
    <submittedName>
        <fullName evidence="1">Uncharacterized protein</fullName>
    </submittedName>
</protein>
<reference evidence="1 2" key="1">
    <citation type="journal article" date="2022" name="Hortic Res">
        <title>A haplotype resolved chromosomal level avocado genome allows analysis of novel avocado genes.</title>
        <authorList>
            <person name="Nath O."/>
            <person name="Fletcher S.J."/>
            <person name="Hayward A."/>
            <person name="Shaw L.M."/>
            <person name="Masouleh A.K."/>
            <person name="Furtado A."/>
            <person name="Henry R.J."/>
            <person name="Mitter N."/>
        </authorList>
    </citation>
    <scope>NUCLEOTIDE SEQUENCE [LARGE SCALE GENOMIC DNA]</scope>
    <source>
        <strain evidence="2">cv. Hass</strain>
    </source>
</reference>
<keyword evidence="2" id="KW-1185">Reference proteome</keyword>
<sequence length="656" mass="72154">MDHNHHLWHLSLLIISLHVLSLHVSGASETEELLKLKGSLGNTGALHGWARKSTPCPPSVSKSTWAGVICQNGQVFGLQLENMSLTGLVDMDALMGLPGLRTVSFQNNSLHGPMLDQVGKLGLLRSVFLSDNQFSGVIPANAFEGMGSLRRVHLSRNKFSGPIPVSLTGLSILVDLKLDGNQFTGEIPDFPQQDLQLDVSNNELEGPIPVGLSKMDSSRFAGNKNLCGAPLKITCKPPPKKSSNISTPPKKSSKISTPLLIVLILVGVAVALAVIGGVFILISRRRSKKPLLGIPPANQKTAGRYNKDLVDRPEGAAGGGEKGTAKDQDPGKLVFVREDREQFELNDLLRASAEVLGNGSFGPSYKALLLSGPAMVVKRLKEMNGVGREEFHHHMRRLGRLRHPNLLPLVAYYYRKEEKLLISDYVINGSLAQQLHGNRSSNRRKLDWPVRLKIVKGVANGLAYLYNEFPNQILPHGHLKSSNVLLDASFEPLLVDYALAPVINKEHAIQHMVAYKSPEYTEHSRVARKSDVWSLGILILEILTRKLPSTNHRQGKGGSSSSGDLATWVNSVVREEWTGEVFDSEIEATGMALKLLQIGLGCCERDVQKRWNLREAMERIEELRERDSEDDSSLISEGNIEYSGMTDDDFSFSRNV</sequence>
<comment type="caution">
    <text evidence="1">The sequence shown here is derived from an EMBL/GenBank/DDBJ whole genome shotgun (WGS) entry which is preliminary data.</text>
</comment>
<evidence type="ECO:0000313" key="1">
    <source>
        <dbReference type="EMBL" id="KAJ8616888.1"/>
    </source>
</evidence>
<proteinExistence type="predicted"/>
<dbReference type="EMBL" id="CM056812">
    <property type="protein sequence ID" value="KAJ8616888.1"/>
    <property type="molecule type" value="Genomic_DNA"/>
</dbReference>